<dbReference type="GO" id="GO:0016887">
    <property type="term" value="F:ATP hydrolysis activity"/>
    <property type="evidence" value="ECO:0007669"/>
    <property type="project" value="InterPro"/>
</dbReference>
<dbReference type="EMBL" id="JAGQHR010001185">
    <property type="protein sequence ID" value="MCA9730413.1"/>
    <property type="molecule type" value="Genomic_DNA"/>
</dbReference>
<gene>
    <name evidence="5" type="ORF">KC729_22215</name>
</gene>
<accession>A0A956M4J6</accession>
<dbReference type="SUPFAM" id="SSF52540">
    <property type="entry name" value="P-loop containing nucleoside triphosphate hydrolases"/>
    <property type="match status" value="1"/>
</dbReference>
<organism evidence="5 6">
    <name type="scientific">Eiseniibacteriota bacterium</name>
    <dbReference type="NCBI Taxonomy" id="2212470"/>
    <lineage>
        <taxon>Bacteria</taxon>
        <taxon>Candidatus Eiseniibacteriota</taxon>
    </lineage>
</organism>
<dbReference type="Pfam" id="PF00005">
    <property type="entry name" value="ABC_tran"/>
    <property type="match status" value="1"/>
</dbReference>
<dbReference type="AlphaFoldDB" id="A0A956M4J6"/>
<evidence type="ECO:0000259" key="4">
    <source>
        <dbReference type="Pfam" id="PF00005"/>
    </source>
</evidence>
<dbReference type="Proteomes" id="UP000697710">
    <property type="component" value="Unassembled WGS sequence"/>
</dbReference>
<dbReference type="GO" id="GO:0005524">
    <property type="term" value="F:ATP binding"/>
    <property type="evidence" value="ECO:0007669"/>
    <property type="project" value="UniProtKB-KW"/>
</dbReference>
<evidence type="ECO:0000256" key="2">
    <source>
        <dbReference type="ARBA" id="ARBA00022741"/>
    </source>
</evidence>
<feature type="domain" description="ABC transporter" evidence="4">
    <location>
        <begin position="41"/>
        <end position="132"/>
    </location>
</feature>
<dbReference type="InterPro" id="IPR050763">
    <property type="entry name" value="ABC_transporter_ATP-binding"/>
</dbReference>
<comment type="caution">
    <text evidence="5">The sequence shown here is derived from an EMBL/GenBank/DDBJ whole genome shotgun (WGS) entry which is preliminary data.</text>
</comment>
<dbReference type="PANTHER" id="PTHR42711">
    <property type="entry name" value="ABC TRANSPORTER ATP-BINDING PROTEIN"/>
    <property type="match status" value="1"/>
</dbReference>
<dbReference type="Gene3D" id="3.40.50.300">
    <property type="entry name" value="P-loop containing nucleotide triphosphate hydrolases"/>
    <property type="match status" value="1"/>
</dbReference>
<reference evidence="5" key="1">
    <citation type="submission" date="2020-04" db="EMBL/GenBank/DDBJ databases">
        <authorList>
            <person name="Zhang T."/>
        </authorList>
    </citation>
    <scope>NUCLEOTIDE SEQUENCE</scope>
    <source>
        <strain evidence="5">HKST-UBA01</strain>
    </source>
</reference>
<proteinExistence type="predicted"/>
<protein>
    <submittedName>
        <fullName evidence="5">ATP-binding cassette domain-containing protein</fullName>
    </submittedName>
</protein>
<dbReference type="InterPro" id="IPR027417">
    <property type="entry name" value="P-loop_NTPase"/>
</dbReference>
<evidence type="ECO:0000313" key="6">
    <source>
        <dbReference type="Proteomes" id="UP000697710"/>
    </source>
</evidence>
<dbReference type="InterPro" id="IPR003439">
    <property type="entry name" value="ABC_transporter-like_ATP-bd"/>
</dbReference>
<sequence length="155" mass="17262">MAIIELHDLHKTYRVHQKKEGLLASLTGLVRRTYKTVRAVDGISATIEAGEMVGFLGPNGAGKTTTLKMLSGLIFPTSGDARVLGYVPWERHNEYRRQFALVMGQKNQLWWDLPAADSFRLHQEIYAIPDAQYRATLGELTELLGVGGLVSQPVR</sequence>
<keyword evidence="1" id="KW-0813">Transport</keyword>
<keyword evidence="2" id="KW-0547">Nucleotide-binding</keyword>
<evidence type="ECO:0000256" key="1">
    <source>
        <dbReference type="ARBA" id="ARBA00022448"/>
    </source>
</evidence>
<dbReference type="PANTHER" id="PTHR42711:SF4">
    <property type="entry name" value="ABC TRANSPORTER RELATED"/>
    <property type="match status" value="1"/>
</dbReference>
<name>A0A956M4J6_UNCEI</name>
<evidence type="ECO:0000313" key="5">
    <source>
        <dbReference type="EMBL" id="MCA9730413.1"/>
    </source>
</evidence>
<evidence type="ECO:0000256" key="3">
    <source>
        <dbReference type="ARBA" id="ARBA00022840"/>
    </source>
</evidence>
<keyword evidence="3 5" id="KW-0067">ATP-binding</keyword>
<feature type="non-terminal residue" evidence="5">
    <location>
        <position position="155"/>
    </location>
</feature>
<reference evidence="5" key="2">
    <citation type="journal article" date="2021" name="Microbiome">
        <title>Successional dynamics and alternative stable states in a saline activated sludge microbial community over 9 years.</title>
        <authorList>
            <person name="Wang Y."/>
            <person name="Ye J."/>
            <person name="Ju F."/>
            <person name="Liu L."/>
            <person name="Boyd J.A."/>
            <person name="Deng Y."/>
            <person name="Parks D.H."/>
            <person name="Jiang X."/>
            <person name="Yin X."/>
            <person name="Woodcroft B.J."/>
            <person name="Tyson G.W."/>
            <person name="Hugenholtz P."/>
            <person name="Polz M.F."/>
            <person name="Zhang T."/>
        </authorList>
    </citation>
    <scope>NUCLEOTIDE SEQUENCE</scope>
    <source>
        <strain evidence="5">HKST-UBA01</strain>
    </source>
</reference>